<organism evidence="3 4">
    <name type="scientific">Dendrobium catenatum</name>
    <dbReference type="NCBI Taxonomy" id="906689"/>
    <lineage>
        <taxon>Eukaryota</taxon>
        <taxon>Viridiplantae</taxon>
        <taxon>Streptophyta</taxon>
        <taxon>Embryophyta</taxon>
        <taxon>Tracheophyta</taxon>
        <taxon>Spermatophyta</taxon>
        <taxon>Magnoliopsida</taxon>
        <taxon>Liliopsida</taxon>
        <taxon>Asparagales</taxon>
        <taxon>Orchidaceae</taxon>
        <taxon>Epidendroideae</taxon>
        <taxon>Malaxideae</taxon>
        <taxon>Dendrobiinae</taxon>
        <taxon>Dendrobium</taxon>
    </lineage>
</organism>
<keyword evidence="2" id="KW-0732">Signal</keyword>
<feature type="signal peptide" evidence="2">
    <location>
        <begin position="1"/>
        <end position="22"/>
    </location>
</feature>
<evidence type="ECO:0000313" key="4">
    <source>
        <dbReference type="Proteomes" id="UP000233837"/>
    </source>
</evidence>
<reference evidence="3 4" key="1">
    <citation type="journal article" date="2016" name="Sci. Rep.">
        <title>The Dendrobium catenatum Lindl. genome sequence provides insights into polysaccharide synthase, floral development and adaptive evolution.</title>
        <authorList>
            <person name="Zhang G.Q."/>
            <person name="Xu Q."/>
            <person name="Bian C."/>
            <person name="Tsai W.C."/>
            <person name="Yeh C.M."/>
            <person name="Liu K.W."/>
            <person name="Yoshida K."/>
            <person name="Zhang L.S."/>
            <person name="Chang S.B."/>
            <person name="Chen F."/>
            <person name="Shi Y."/>
            <person name="Su Y.Y."/>
            <person name="Zhang Y.Q."/>
            <person name="Chen L.J."/>
            <person name="Yin Y."/>
            <person name="Lin M."/>
            <person name="Huang H."/>
            <person name="Deng H."/>
            <person name="Wang Z.W."/>
            <person name="Zhu S.L."/>
            <person name="Zhao X."/>
            <person name="Deng C."/>
            <person name="Niu S.C."/>
            <person name="Huang J."/>
            <person name="Wang M."/>
            <person name="Liu G.H."/>
            <person name="Yang H.J."/>
            <person name="Xiao X.J."/>
            <person name="Hsiao Y.Y."/>
            <person name="Wu W.L."/>
            <person name="Chen Y.Y."/>
            <person name="Mitsuda N."/>
            <person name="Ohme-Takagi M."/>
            <person name="Luo Y.B."/>
            <person name="Van de Peer Y."/>
            <person name="Liu Z.J."/>
        </authorList>
    </citation>
    <scope>NUCLEOTIDE SEQUENCE [LARGE SCALE GENOMIC DNA]</scope>
    <source>
        <tissue evidence="3">The whole plant</tissue>
    </source>
</reference>
<evidence type="ECO:0000256" key="1">
    <source>
        <dbReference type="SAM" id="MobiDB-lite"/>
    </source>
</evidence>
<dbReference type="EMBL" id="KZ503706">
    <property type="protein sequence ID" value="PKU62006.1"/>
    <property type="molecule type" value="Genomic_DNA"/>
</dbReference>
<accession>A0A2I0VF06</accession>
<dbReference type="Proteomes" id="UP000233837">
    <property type="component" value="Unassembled WGS sequence"/>
</dbReference>
<sequence length="73" mass="8113">MDLRPFFLALVLLFAATGKIRCTAKEFHSRFSVSSDSTSVFQRGRIPPTPPPPRPNSSHSHPCLHPCRGGRLK</sequence>
<feature type="chain" id="PRO_5014161289" evidence="2">
    <location>
        <begin position="23"/>
        <end position="73"/>
    </location>
</feature>
<evidence type="ECO:0000313" key="3">
    <source>
        <dbReference type="EMBL" id="PKU62006.1"/>
    </source>
</evidence>
<proteinExistence type="predicted"/>
<evidence type="ECO:0000256" key="2">
    <source>
        <dbReference type="SAM" id="SignalP"/>
    </source>
</evidence>
<keyword evidence="4" id="KW-1185">Reference proteome</keyword>
<dbReference type="AlphaFoldDB" id="A0A2I0VF06"/>
<feature type="region of interest" description="Disordered" evidence="1">
    <location>
        <begin position="33"/>
        <end position="73"/>
    </location>
</feature>
<gene>
    <name evidence="3" type="ORF">MA16_Dca012115</name>
</gene>
<name>A0A2I0VF06_9ASPA</name>
<reference evidence="3 4" key="2">
    <citation type="journal article" date="2017" name="Nature">
        <title>The Apostasia genome and the evolution of orchids.</title>
        <authorList>
            <person name="Zhang G.Q."/>
            <person name="Liu K.W."/>
            <person name="Li Z."/>
            <person name="Lohaus R."/>
            <person name="Hsiao Y.Y."/>
            <person name="Niu S.C."/>
            <person name="Wang J.Y."/>
            <person name="Lin Y.C."/>
            <person name="Xu Q."/>
            <person name="Chen L.J."/>
            <person name="Yoshida K."/>
            <person name="Fujiwara S."/>
            <person name="Wang Z.W."/>
            <person name="Zhang Y.Q."/>
            <person name="Mitsuda N."/>
            <person name="Wang M."/>
            <person name="Liu G.H."/>
            <person name="Pecoraro L."/>
            <person name="Huang H.X."/>
            <person name="Xiao X.J."/>
            <person name="Lin M."/>
            <person name="Wu X.Y."/>
            <person name="Wu W.L."/>
            <person name="Chen Y.Y."/>
            <person name="Chang S.B."/>
            <person name="Sakamoto S."/>
            <person name="Ohme-Takagi M."/>
            <person name="Yagi M."/>
            <person name="Zeng S.J."/>
            <person name="Shen C.Y."/>
            <person name="Yeh C.M."/>
            <person name="Luo Y.B."/>
            <person name="Tsai W.C."/>
            <person name="Van de Peer Y."/>
            <person name="Liu Z.J."/>
        </authorList>
    </citation>
    <scope>NUCLEOTIDE SEQUENCE [LARGE SCALE GENOMIC DNA]</scope>
    <source>
        <tissue evidence="3">The whole plant</tissue>
    </source>
</reference>
<protein>
    <submittedName>
        <fullName evidence="3">Uncharacterized protein</fullName>
    </submittedName>
</protein>